<dbReference type="Gene3D" id="3.40.50.2300">
    <property type="match status" value="1"/>
</dbReference>
<dbReference type="CDD" id="cd06170">
    <property type="entry name" value="LuxR_C_like"/>
    <property type="match status" value="1"/>
</dbReference>
<keyword evidence="2 7" id="KW-0238">DNA-binding</keyword>
<dbReference type="GO" id="GO:0003677">
    <property type="term" value="F:DNA binding"/>
    <property type="evidence" value="ECO:0007669"/>
    <property type="project" value="UniProtKB-KW"/>
</dbReference>
<dbReference type="PRINTS" id="PR00038">
    <property type="entry name" value="HTHLUXR"/>
</dbReference>
<dbReference type="SUPFAM" id="SSF46894">
    <property type="entry name" value="C-terminal effector domain of the bipartite response regulators"/>
    <property type="match status" value="1"/>
</dbReference>
<dbReference type="PANTHER" id="PTHR44688:SF16">
    <property type="entry name" value="DNA-BINDING TRANSCRIPTIONAL ACTIVATOR DEVR_DOSR"/>
    <property type="match status" value="1"/>
</dbReference>
<dbReference type="InterPro" id="IPR011006">
    <property type="entry name" value="CheY-like_superfamily"/>
</dbReference>
<keyword evidence="8" id="KW-1185">Reference proteome</keyword>
<keyword evidence="3" id="KW-0804">Transcription</keyword>
<dbReference type="PANTHER" id="PTHR44688">
    <property type="entry name" value="DNA-BINDING TRANSCRIPTIONAL ACTIVATOR DEVR_DOSR"/>
    <property type="match status" value="1"/>
</dbReference>
<feature type="modified residue" description="4-aspartylphosphate" evidence="4">
    <location>
        <position position="56"/>
    </location>
</feature>
<evidence type="ECO:0000313" key="8">
    <source>
        <dbReference type="Proteomes" id="UP000677515"/>
    </source>
</evidence>
<dbReference type="SUPFAM" id="SSF52172">
    <property type="entry name" value="CheY-like"/>
    <property type="match status" value="1"/>
</dbReference>
<feature type="domain" description="HTH luxR-type" evidence="5">
    <location>
        <begin position="137"/>
        <end position="202"/>
    </location>
</feature>
<feature type="domain" description="Response regulatory" evidence="6">
    <location>
        <begin position="5"/>
        <end position="121"/>
    </location>
</feature>
<dbReference type="Pfam" id="PF00196">
    <property type="entry name" value="GerE"/>
    <property type="match status" value="1"/>
</dbReference>
<protein>
    <submittedName>
        <fullName evidence="7">DNA-binding response regulator</fullName>
    </submittedName>
</protein>
<evidence type="ECO:0000259" key="6">
    <source>
        <dbReference type="PROSITE" id="PS50110"/>
    </source>
</evidence>
<proteinExistence type="predicted"/>
<accession>A0ABM7MWN5</accession>
<dbReference type="Pfam" id="PF00072">
    <property type="entry name" value="Response_reg"/>
    <property type="match status" value="1"/>
</dbReference>
<dbReference type="PROSITE" id="PS50110">
    <property type="entry name" value="RESPONSE_REGULATORY"/>
    <property type="match status" value="1"/>
</dbReference>
<dbReference type="InterPro" id="IPR016032">
    <property type="entry name" value="Sig_transdc_resp-reg_C-effctor"/>
</dbReference>
<dbReference type="SMART" id="SM00448">
    <property type="entry name" value="REC"/>
    <property type="match status" value="1"/>
</dbReference>
<keyword evidence="1" id="KW-0805">Transcription regulation</keyword>
<sequence length="217" mass="24235">MTLLTVYLIDDDSAIRESFTLLLETMGWQVAAFASAGEFIAMQQHSAELHGCILLDIRMPGKTGLTLLDELQQQAVLLPVILMTGHGNIETCRRAFKNGAFEFLTKPVDADLLIETVSAAFSQYEKRYQLSVQRRELAEKFSQLSDREAEVMQQMVAGQANKEIAQTLGVSPRTVEAHRANIFSKLDISSLAQLVKEVEMLNFLRQNQVVLPGGYRS</sequence>
<dbReference type="PROSITE" id="PS50043">
    <property type="entry name" value="HTH_LUXR_2"/>
    <property type="match status" value="1"/>
</dbReference>
<evidence type="ECO:0000256" key="3">
    <source>
        <dbReference type="ARBA" id="ARBA00023163"/>
    </source>
</evidence>
<dbReference type="InterPro" id="IPR001789">
    <property type="entry name" value="Sig_transdc_resp-reg_receiver"/>
</dbReference>
<keyword evidence="4" id="KW-0597">Phosphoprotein</keyword>
<evidence type="ECO:0000256" key="2">
    <source>
        <dbReference type="ARBA" id="ARBA00023125"/>
    </source>
</evidence>
<evidence type="ECO:0000259" key="5">
    <source>
        <dbReference type="PROSITE" id="PS50043"/>
    </source>
</evidence>
<reference evidence="7 8" key="1">
    <citation type="submission" date="2021-01" db="EMBL/GenBank/DDBJ databases">
        <title>Complete genome sequence of Erwinia rhapontici MAFF 311153.</title>
        <authorList>
            <person name="Morohoshi T."/>
            <person name="Someya N."/>
        </authorList>
    </citation>
    <scope>NUCLEOTIDE SEQUENCE [LARGE SCALE GENOMIC DNA]</scope>
    <source>
        <strain evidence="7 8">MAFF 311153</strain>
    </source>
</reference>
<organism evidence="7 8">
    <name type="scientific">Erwinia rhapontici</name>
    <name type="common">Pectobacterium rhapontici</name>
    <dbReference type="NCBI Taxonomy" id="55212"/>
    <lineage>
        <taxon>Bacteria</taxon>
        <taxon>Pseudomonadati</taxon>
        <taxon>Pseudomonadota</taxon>
        <taxon>Gammaproteobacteria</taxon>
        <taxon>Enterobacterales</taxon>
        <taxon>Erwiniaceae</taxon>
        <taxon>Erwinia</taxon>
    </lineage>
</organism>
<dbReference type="InterPro" id="IPR036388">
    <property type="entry name" value="WH-like_DNA-bd_sf"/>
</dbReference>
<dbReference type="EMBL" id="AP024329">
    <property type="protein sequence ID" value="BCQ33517.1"/>
    <property type="molecule type" value="Genomic_DNA"/>
</dbReference>
<evidence type="ECO:0000256" key="4">
    <source>
        <dbReference type="PROSITE-ProRule" id="PRU00169"/>
    </source>
</evidence>
<dbReference type="SMART" id="SM00421">
    <property type="entry name" value="HTH_LUXR"/>
    <property type="match status" value="1"/>
</dbReference>
<dbReference type="PROSITE" id="PS00622">
    <property type="entry name" value="HTH_LUXR_1"/>
    <property type="match status" value="1"/>
</dbReference>
<dbReference type="Gene3D" id="1.10.10.10">
    <property type="entry name" value="Winged helix-like DNA-binding domain superfamily/Winged helix DNA-binding domain"/>
    <property type="match status" value="1"/>
</dbReference>
<dbReference type="Proteomes" id="UP000677515">
    <property type="component" value="Chromosome"/>
</dbReference>
<name>A0ABM7MWN5_ERWRD</name>
<gene>
    <name evidence="7" type="ORF">ERHA53_08600</name>
</gene>
<dbReference type="InterPro" id="IPR000792">
    <property type="entry name" value="Tscrpt_reg_LuxR_C"/>
</dbReference>
<dbReference type="RefSeq" id="WP_171148822.1">
    <property type="nucleotide sequence ID" value="NZ_AP024329.1"/>
</dbReference>
<evidence type="ECO:0000313" key="7">
    <source>
        <dbReference type="EMBL" id="BCQ33517.1"/>
    </source>
</evidence>
<evidence type="ECO:0000256" key="1">
    <source>
        <dbReference type="ARBA" id="ARBA00023015"/>
    </source>
</evidence>